<sequence>MENCTVKTPKKSKKTNTSIEKTSSPTVRKDSAESSTPRESDTTDRRDRAKNKKGPQADITEYLEKARSFRKKRYKPDSPTLETEQRPRKHRERSSDME</sequence>
<dbReference type="EMBL" id="BMAT01013040">
    <property type="protein sequence ID" value="GFS04748.1"/>
    <property type="molecule type" value="Genomic_DNA"/>
</dbReference>
<proteinExistence type="predicted"/>
<feature type="region of interest" description="Disordered" evidence="1">
    <location>
        <begin position="1"/>
        <end position="98"/>
    </location>
</feature>
<protein>
    <submittedName>
        <fullName evidence="2">Uncharacterized protein</fullName>
    </submittedName>
</protein>
<accession>A0AAV4I598</accession>
<reference evidence="2 3" key="1">
    <citation type="journal article" date="2021" name="Elife">
        <title>Chloroplast acquisition without the gene transfer in kleptoplastic sea slugs, Plakobranchus ocellatus.</title>
        <authorList>
            <person name="Maeda T."/>
            <person name="Takahashi S."/>
            <person name="Yoshida T."/>
            <person name="Shimamura S."/>
            <person name="Takaki Y."/>
            <person name="Nagai Y."/>
            <person name="Toyoda A."/>
            <person name="Suzuki Y."/>
            <person name="Arimoto A."/>
            <person name="Ishii H."/>
            <person name="Satoh N."/>
            <person name="Nishiyama T."/>
            <person name="Hasebe M."/>
            <person name="Maruyama T."/>
            <person name="Minagawa J."/>
            <person name="Obokata J."/>
            <person name="Shigenobu S."/>
        </authorList>
    </citation>
    <scope>NUCLEOTIDE SEQUENCE [LARGE SCALE GENOMIC DNA]</scope>
</reference>
<evidence type="ECO:0000313" key="3">
    <source>
        <dbReference type="Proteomes" id="UP000762676"/>
    </source>
</evidence>
<organism evidence="2 3">
    <name type="scientific">Elysia marginata</name>
    <dbReference type="NCBI Taxonomy" id="1093978"/>
    <lineage>
        <taxon>Eukaryota</taxon>
        <taxon>Metazoa</taxon>
        <taxon>Spiralia</taxon>
        <taxon>Lophotrochozoa</taxon>
        <taxon>Mollusca</taxon>
        <taxon>Gastropoda</taxon>
        <taxon>Heterobranchia</taxon>
        <taxon>Euthyneura</taxon>
        <taxon>Panpulmonata</taxon>
        <taxon>Sacoglossa</taxon>
        <taxon>Placobranchoidea</taxon>
        <taxon>Plakobranchidae</taxon>
        <taxon>Elysia</taxon>
    </lineage>
</organism>
<name>A0AAV4I598_9GAST</name>
<evidence type="ECO:0000256" key="1">
    <source>
        <dbReference type="SAM" id="MobiDB-lite"/>
    </source>
</evidence>
<feature type="compositionally biased region" description="Basic and acidic residues" evidence="1">
    <location>
        <begin position="27"/>
        <end position="47"/>
    </location>
</feature>
<comment type="caution">
    <text evidence="2">The sequence shown here is derived from an EMBL/GenBank/DDBJ whole genome shotgun (WGS) entry which is preliminary data.</text>
</comment>
<keyword evidence="3" id="KW-1185">Reference proteome</keyword>
<dbReference type="AlphaFoldDB" id="A0AAV4I598"/>
<gene>
    <name evidence="2" type="ORF">ElyMa_006503700</name>
</gene>
<dbReference type="Proteomes" id="UP000762676">
    <property type="component" value="Unassembled WGS sequence"/>
</dbReference>
<evidence type="ECO:0000313" key="2">
    <source>
        <dbReference type="EMBL" id="GFS04748.1"/>
    </source>
</evidence>